<evidence type="ECO:0000313" key="1">
    <source>
        <dbReference type="EMBL" id="CAG6628620.1"/>
    </source>
</evidence>
<name>A0A8D8QBT1_9HEMI</name>
<accession>A0A8D8QBT1</accession>
<dbReference type="AlphaFoldDB" id="A0A8D8QBT1"/>
<dbReference type="EMBL" id="HBUF01068271">
    <property type="protein sequence ID" value="CAG6628620.1"/>
    <property type="molecule type" value="Transcribed_RNA"/>
</dbReference>
<protein>
    <submittedName>
        <fullName evidence="1">Uncharacterized protein</fullName>
    </submittedName>
</protein>
<proteinExistence type="predicted"/>
<reference evidence="1" key="1">
    <citation type="submission" date="2021-05" db="EMBL/GenBank/DDBJ databases">
        <authorList>
            <person name="Alioto T."/>
            <person name="Alioto T."/>
            <person name="Gomez Garrido J."/>
        </authorList>
    </citation>
    <scope>NUCLEOTIDE SEQUENCE</scope>
</reference>
<organism evidence="1">
    <name type="scientific">Cacopsylla melanoneura</name>
    <dbReference type="NCBI Taxonomy" id="428564"/>
    <lineage>
        <taxon>Eukaryota</taxon>
        <taxon>Metazoa</taxon>
        <taxon>Ecdysozoa</taxon>
        <taxon>Arthropoda</taxon>
        <taxon>Hexapoda</taxon>
        <taxon>Insecta</taxon>
        <taxon>Pterygota</taxon>
        <taxon>Neoptera</taxon>
        <taxon>Paraneoptera</taxon>
        <taxon>Hemiptera</taxon>
        <taxon>Sternorrhyncha</taxon>
        <taxon>Psylloidea</taxon>
        <taxon>Psyllidae</taxon>
        <taxon>Psyllinae</taxon>
        <taxon>Cacopsylla</taxon>
    </lineage>
</organism>
<sequence length="115" mass="12492">MGWPTGPTHGQAADPGWSLCAAEPARCGSSHYTKLGRVLPRQPGDQAAFKVLPHFIQGQTRTLPSLVGRQTVSRVTPHLPLLELRLCSYLSRVSTAHVLVFYIEHCAGHGTDAPR</sequence>